<evidence type="ECO:0000313" key="2">
    <source>
        <dbReference type="Proteomes" id="UP000562395"/>
    </source>
</evidence>
<dbReference type="EMBL" id="JACICY010000029">
    <property type="protein sequence ID" value="MBB3862878.1"/>
    <property type="molecule type" value="Genomic_DNA"/>
</dbReference>
<name>A0A7W6EXZ4_9SPHN</name>
<proteinExistence type="predicted"/>
<gene>
    <name evidence="1" type="ORF">GGQ88_004181</name>
</gene>
<dbReference type="AlphaFoldDB" id="A0A7W6EXZ4"/>
<reference evidence="1 2" key="1">
    <citation type="submission" date="2020-08" db="EMBL/GenBank/DDBJ databases">
        <title>Genomic Encyclopedia of Type Strains, Phase IV (KMG-IV): sequencing the most valuable type-strain genomes for metagenomic binning, comparative biology and taxonomic classification.</title>
        <authorList>
            <person name="Goeker M."/>
        </authorList>
    </citation>
    <scope>NUCLEOTIDE SEQUENCE [LARGE SCALE GENOMIC DNA]</scope>
    <source>
        <strain evidence="1 2">DSM 14552</strain>
    </source>
</reference>
<accession>A0A7W6EXZ4</accession>
<dbReference type="Proteomes" id="UP000562395">
    <property type="component" value="Unassembled WGS sequence"/>
</dbReference>
<organism evidence="1 2">
    <name type="scientific">Novosphingobium hassiacum</name>
    <dbReference type="NCBI Taxonomy" id="173676"/>
    <lineage>
        <taxon>Bacteria</taxon>
        <taxon>Pseudomonadati</taxon>
        <taxon>Pseudomonadota</taxon>
        <taxon>Alphaproteobacteria</taxon>
        <taxon>Sphingomonadales</taxon>
        <taxon>Sphingomonadaceae</taxon>
        <taxon>Novosphingobium</taxon>
    </lineage>
</organism>
<comment type="caution">
    <text evidence="1">The sequence shown here is derived from an EMBL/GenBank/DDBJ whole genome shotgun (WGS) entry which is preliminary data.</text>
</comment>
<keyword evidence="2" id="KW-1185">Reference proteome</keyword>
<evidence type="ECO:0000313" key="1">
    <source>
        <dbReference type="EMBL" id="MBB3862878.1"/>
    </source>
</evidence>
<protein>
    <submittedName>
        <fullName evidence="1">Uncharacterized protein</fullName>
    </submittedName>
</protein>
<dbReference type="RefSeq" id="WP_183615283.1">
    <property type="nucleotide sequence ID" value="NZ_JACICY010000029.1"/>
</dbReference>
<sequence length="197" mass="21334">MSPIKDIPQLGKLVAVQHGWAAAKAFKSYEMNVADREALSLCAIDLLKVFPSIPGACALMSAALAVGLERCMDAPIHVVAGTLAVDGEPVFGDRRTFDGPQLFSTSNPDWDGHVWVMIGSYIIDISIFRTAYSGLGPARLAKHIDSAFGPNKGLYVDRWRRTAQLGLSYEPQYVLSADEVTRLMGGAYHVIKQGQPA</sequence>